<dbReference type="InterPro" id="IPR043504">
    <property type="entry name" value="Peptidase_S1_PA_chymotrypsin"/>
</dbReference>
<dbReference type="CDD" id="cd00190">
    <property type="entry name" value="Tryp_SPc"/>
    <property type="match status" value="1"/>
</dbReference>
<dbReference type="GO" id="GO:0006508">
    <property type="term" value="P:proteolysis"/>
    <property type="evidence" value="ECO:0007669"/>
    <property type="project" value="InterPro"/>
</dbReference>
<dbReference type="FunFam" id="2.40.10.10:FF:000005">
    <property type="entry name" value="Serine protease 37"/>
    <property type="match status" value="1"/>
</dbReference>
<gene>
    <name evidence="4" type="primary">LOC100858579</name>
</gene>
<dbReference type="PROSITE" id="PS50240">
    <property type="entry name" value="TRYPSIN_DOM"/>
    <property type="match status" value="1"/>
</dbReference>
<evidence type="ECO:0000256" key="2">
    <source>
        <dbReference type="SAM" id="MobiDB-lite"/>
    </source>
</evidence>
<accession>A0A8V1AFB0</accession>
<dbReference type="PANTHER" id="PTHR24271">
    <property type="entry name" value="KALLIKREIN-RELATED"/>
    <property type="match status" value="1"/>
</dbReference>
<feature type="region of interest" description="Disordered" evidence="2">
    <location>
        <begin position="1"/>
        <end position="40"/>
    </location>
</feature>
<dbReference type="Gene3D" id="2.40.10.10">
    <property type="entry name" value="Trypsin-like serine proteases"/>
    <property type="match status" value="2"/>
</dbReference>
<dbReference type="OrthoDB" id="10059102at2759"/>
<reference evidence="4" key="2">
    <citation type="submission" date="2025-08" db="UniProtKB">
        <authorList>
            <consortium name="Ensembl"/>
        </authorList>
    </citation>
    <scope>IDENTIFICATION</scope>
    <source>
        <strain evidence="4">broiler</strain>
    </source>
</reference>
<feature type="domain" description="Peptidase S1" evidence="3">
    <location>
        <begin position="125"/>
        <end position="336"/>
    </location>
</feature>
<evidence type="ECO:0000313" key="4">
    <source>
        <dbReference type="Ensembl" id="ENSGALP00010042799.1"/>
    </source>
</evidence>
<name>A0A8V1AFB0_CHICK</name>
<dbReference type="Pfam" id="PF00089">
    <property type="entry name" value="Trypsin"/>
    <property type="match status" value="1"/>
</dbReference>
<proteinExistence type="predicted"/>
<reference evidence="4" key="3">
    <citation type="submission" date="2025-09" db="UniProtKB">
        <authorList>
            <consortium name="Ensembl"/>
        </authorList>
    </citation>
    <scope>IDENTIFICATION</scope>
    <source>
        <strain evidence="4">broiler</strain>
    </source>
</reference>
<dbReference type="SMART" id="SM00020">
    <property type="entry name" value="Tryp_SPc"/>
    <property type="match status" value="1"/>
</dbReference>
<dbReference type="InterPro" id="IPR009003">
    <property type="entry name" value="Peptidase_S1_PA"/>
</dbReference>
<dbReference type="GO" id="GO:0005615">
    <property type="term" value="C:extracellular space"/>
    <property type="evidence" value="ECO:0000318"/>
    <property type="project" value="GO_Central"/>
</dbReference>
<feature type="region of interest" description="Disordered" evidence="2">
    <location>
        <begin position="56"/>
        <end position="82"/>
    </location>
</feature>
<dbReference type="GO" id="GO:0004252">
    <property type="term" value="F:serine-type endopeptidase activity"/>
    <property type="evidence" value="ECO:0000318"/>
    <property type="project" value="GO_Central"/>
</dbReference>
<dbReference type="GO" id="GO:0051604">
    <property type="term" value="P:protein maturation"/>
    <property type="evidence" value="ECO:0000318"/>
    <property type="project" value="GO_Central"/>
</dbReference>
<dbReference type="Ensembl" id="ENSGALT00010069538.1">
    <property type="protein sequence ID" value="ENSGALP00010042799.1"/>
    <property type="gene ID" value="ENSGALG00010028733.1"/>
</dbReference>
<organism evidence="4 5">
    <name type="scientific">Gallus gallus</name>
    <name type="common">Chicken</name>
    <dbReference type="NCBI Taxonomy" id="9031"/>
    <lineage>
        <taxon>Eukaryota</taxon>
        <taxon>Metazoa</taxon>
        <taxon>Chordata</taxon>
        <taxon>Craniata</taxon>
        <taxon>Vertebrata</taxon>
        <taxon>Euteleostomi</taxon>
        <taxon>Archelosauria</taxon>
        <taxon>Archosauria</taxon>
        <taxon>Dinosauria</taxon>
        <taxon>Saurischia</taxon>
        <taxon>Theropoda</taxon>
        <taxon>Coelurosauria</taxon>
        <taxon>Aves</taxon>
        <taxon>Neognathae</taxon>
        <taxon>Galloanserae</taxon>
        <taxon>Galliformes</taxon>
        <taxon>Phasianidae</taxon>
        <taxon>Phasianinae</taxon>
        <taxon>Gallus</taxon>
    </lineage>
</organism>
<keyword evidence="5" id="KW-1185">Reference proteome</keyword>
<sequence length="337" mass="36951">MGWAHSPQPPAQRQWDNAAFGSRRAPGTPNPPQMEVDHCPKLPEFPSWIAEEETPLTASPLGRPGGHAAPTEAPADRPAAGVASGHGWWVEKLWGGLWGQRPTSPSHPHVPIRPFILAGRSWSRLEGGGQALAQSRPYMAYVQGRDGGFCGGFLVAPGWVMTAAQCSSHSPLTVILGARDIQREEESWQKLQVQKCHCHPKYRRREEGHDILLLQLKGKAIVNDRVRPISFPNVRVPGGAVCSIAGWGHAAPNAALREANVTVKKERDCLAIYPGLAEHVLCATSDSDGVPDESYTGSPLVCNNRAYGIYSYPYRQRTSFYTDITPYLPWISRVMKS</sequence>
<evidence type="ECO:0000313" key="5">
    <source>
        <dbReference type="Proteomes" id="UP000000539"/>
    </source>
</evidence>
<reference evidence="4" key="1">
    <citation type="submission" date="2020-11" db="EMBL/GenBank/DDBJ databases">
        <title>Gallus gallus (Chicken) genome, bGalGal1, GRCg7b, maternal haplotype autosomes + Z &amp; W.</title>
        <authorList>
            <person name="Warren W."/>
            <person name="Formenti G."/>
            <person name="Fedrigo O."/>
            <person name="Haase B."/>
            <person name="Mountcastle J."/>
            <person name="Balacco J."/>
            <person name="Tracey A."/>
            <person name="Schneider V."/>
            <person name="Okimoto R."/>
            <person name="Cheng H."/>
            <person name="Hawken R."/>
            <person name="Howe K."/>
            <person name="Jarvis E.D."/>
        </authorList>
    </citation>
    <scope>NUCLEOTIDE SEQUENCE [LARGE SCALE GENOMIC DNA]</scope>
    <source>
        <strain evidence="4">Broiler</strain>
    </source>
</reference>
<dbReference type="FunCoup" id="A0A8V1AFB0">
    <property type="interactions" value="99"/>
</dbReference>
<dbReference type="PRINTS" id="PR00722">
    <property type="entry name" value="CHYMOTRYPSIN"/>
</dbReference>
<evidence type="ECO:0000259" key="3">
    <source>
        <dbReference type="PROSITE" id="PS50240"/>
    </source>
</evidence>
<protein>
    <recommendedName>
        <fullName evidence="3">Peptidase S1 domain-containing protein</fullName>
    </recommendedName>
</protein>
<dbReference type="PANTHER" id="PTHR24271:SF90">
    <property type="entry name" value="PEPTIDASE S1 DOMAIN-CONTAINING PROTEIN"/>
    <property type="match status" value="1"/>
</dbReference>
<keyword evidence="1" id="KW-1015">Disulfide bond</keyword>
<dbReference type="AlphaFoldDB" id="A0A8V1AFB0"/>
<dbReference type="GeneTree" id="ENSGT01030000234551"/>
<dbReference type="Proteomes" id="UP000000539">
    <property type="component" value="Chromosome 28"/>
</dbReference>
<dbReference type="InterPro" id="IPR001254">
    <property type="entry name" value="Trypsin_dom"/>
</dbReference>
<dbReference type="InterPro" id="IPR001314">
    <property type="entry name" value="Peptidase_S1A"/>
</dbReference>
<evidence type="ECO:0000256" key="1">
    <source>
        <dbReference type="ARBA" id="ARBA00023157"/>
    </source>
</evidence>
<dbReference type="SUPFAM" id="SSF50494">
    <property type="entry name" value="Trypsin-like serine proteases"/>
    <property type="match status" value="1"/>
</dbReference>